<dbReference type="Gene3D" id="3.30.565.10">
    <property type="entry name" value="Histidine kinase-like ATPase, C-terminal domain"/>
    <property type="match status" value="1"/>
</dbReference>
<protein>
    <recommendedName>
        <fullName evidence="13">PAS domain S-box-containing protein</fullName>
    </recommendedName>
</protein>
<keyword evidence="1" id="KW-0597">Phosphoprotein</keyword>
<dbReference type="Gene3D" id="3.30.450.20">
    <property type="entry name" value="PAS domain"/>
    <property type="match status" value="1"/>
</dbReference>
<keyword evidence="2" id="KW-0808">Transferase</keyword>
<dbReference type="PROSITE" id="PS50113">
    <property type="entry name" value="PAC"/>
    <property type="match status" value="1"/>
</dbReference>
<feature type="domain" description="Histidine kinase" evidence="8">
    <location>
        <begin position="411"/>
        <end position="624"/>
    </location>
</feature>
<organism evidence="11 12">
    <name type="scientific">Methanooceanicella nereidis</name>
    <dbReference type="NCBI Taxonomy" id="2052831"/>
    <lineage>
        <taxon>Archaea</taxon>
        <taxon>Methanobacteriati</taxon>
        <taxon>Methanobacteriota</taxon>
        <taxon>Stenosarchaea group</taxon>
        <taxon>Methanomicrobia</taxon>
        <taxon>Methanocellales</taxon>
        <taxon>Methanocellaceae</taxon>
        <taxon>Methanooceanicella</taxon>
    </lineage>
</organism>
<dbReference type="CDD" id="cd00130">
    <property type="entry name" value="PAS"/>
    <property type="match status" value="1"/>
</dbReference>
<dbReference type="GO" id="GO:0016301">
    <property type="term" value="F:kinase activity"/>
    <property type="evidence" value="ECO:0007669"/>
    <property type="project" value="UniProtKB-KW"/>
</dbReference>
<dbReference type="InterPro" id="IPR035965">
    <property type="entry name" value="PAS-like_dom_sf"/>
</dbReference>
<evidence type="ECO:0000256" key="3">
    <source>
        <dbReference type="ARBA" id="ARBA00022741"/>
    </source>
</evidence>
<evidence type="ECO:0008006" key="13">
    <source>
        <dbReference type="Google" id="ProtNLM"/>
    </source>
</evidence>
<dbReference type="PANTHER" id="PTHR43065">
    <property type="entry name" value="SENSOR HISTIDINE KINASE"/>
    <property type="match status" value="1"/>
</dbReference>
<evidence type="ECO:0000313" key="11">
    <source>
        <dbReference type="EMBL" id="MCD1294558.1"/>
    </source>
</evidence>
<dbReference type="InterPro" id="IPR024096">
    <property type="entry name" value="NO_sig/Golgi_transp_ligand-bd"/>
</dbReference>
<dbReference type="Pfam" id="PF00989">
    <property type="entry name" value="PAS"/>
    <property type="match status" value="1"/>
</dbReference>
<dbReference type="GO" id="GO:0000160">
    <property type="term" value="P:phosphorelay signal transduction system"/>
    <property type="evidence" value="ECO:0007669"/>
    <property type="project" value="UniProtKB-KW"/>
</dbReference>
<comment type="caution">
    <text evidence="11">The sequence shown here is derived from an EMBL/GenBank/DDBJ whole genome shotgun (WGS) entry which is preliminary data.</text>
</comment>
<keyword evidence="12" id="KW-1185">Reference proteome</keyword>
<feature type="transmembrane region" description="Helical" evidence="7">
    <location>
        <begin position="21"/>
        <end position="40"/>
    </location>
</feature>
<dbReference type="SUPFAM" id="SSF55874">
    <property type="entry name" value="ATPase domain of HSP90 chaperone/DNA topoisomerase II/histidine kinase"/>
    <property type="match status" value="1"/>
</dbReference>
<keyword evidence="3" id="KW-0547">Nucleotide-binding</keyword>
<feature type="domain" description="PAS" evidence="9">
    <location>
        <begin position="274"/>
        <end position="345"/>
    </location>
</feature>
<dbReference type="InterPro" id="IPR004358">
    <property type="entry name" value="Sig_transdc_His_kin-like_C"/>
</dbReference>
<keyword evidence="7" id="KW-1133">Transmembrane helix</keyword>
<dbReference type="InterPro" id="IPR005467">
    <property type="entry name" value="His_kinase_dom"/>
</dbReference>
<dbReference type="GO" id="GO:0006355">
    <property type="term" value="P:regulation of DNA-templated transcription"/>
    <property type="evidence" value="ECO:0007669"/>
    <property type="project" value="InterPro"/>
</dbReference>
<dbReference type="GO" id="GO:0005524">
    <property type="term" value="F:ATP binding"/>
    <property type="evidence" value="ECO:0007669"/>
    <property type="project" value="UniProtKB-KW"/>
</dbReference>
<dbReference type="PRINTS" id="PR00344">
    <property type="entry name" value="BCTRLSENSOR"/>
</dbReference>
<sequence>MKRNFPGHQKNINKIDAYPGAIHYKLSFYILLSYFILMKFSDISMDMIDFTPDGFIKIGDDRFILTSAESLGNLRKQLIGTIGKRLAMGVLMRYGYASGYRDALDLKKKYDWDSEEDWMKAGPMLHSIEGVARVRTKKLTFDREAGLFYMEGIWTDSYEALEHKKYFGESDEPVCWTLMGYASGYCSAFLGHEAICLERSCEAMGDNICSFTVKTRDQWGSEADEIIEALKPTTIGEDLSYMEKLIRDKTAALEEYSKGLEAMVQNRTRELTREKELARSIIETSNVFIVATDVRGRITLFNRGAQMISGYDKDEVLGKDFYELFHPAEPSKKREEYVELMIKNAYPRTVDEPIKIKNDGERTISWTETALRNEYGSVIGVIRFGMDVTLRKQLEKELIESRNEAELYLDLLAHDVNNMNQVSLGNLEMTEIKLQDASEDIIGPIRQAIDAIAKSSSLIDNVKKLQRIKYFEEAFSRVDLNDAILESIKYYKKIANKKVEINYEPAPGSYILATPLIGEIFANLLDNSVKYSRDEVTIWIRVEKIKSGKKDCYRIIYEDDGTGIDDDFKKRLFYIFKRGSRKGLGLHIVKNLVEKYGGEIRVDDRVPGDYKKGAKFLITLPAADQNKLRH</sequence>
<dbReference type="EMBL" id="PGCK01000004">
    <property type="protein sequence ID" value="MCD1294558.1"/>
    <property type="molecule type" value="Genomic_DNA"/>
</dbReference>
<dbReference type="Pfam" id="PF06505">
    <property type="entry name" value="XylR_N"/>
    <property type="match status" value="1"/>
</dbReference>
<dbReference type="InterPro" id="IPR000700">
    <property type="entry name" value="PAS-assoc_C"/>
</dbReference>
<dbReference type="Gene3D" id="3.30.1380.20">
    <property type="entry name" value="Trafficking protein particle complex subunit 3"/>
    <property type="match status" value="1"/>
</dbReference>
<dbReference type="SMART" id="SM00387">
    <property type="entry name" value="HATPase_c"/>
    <property type="match status" value="1"/>
</dbReference>
<evidence type="ECO:0000313" key="12">
    <source>
        <dbReference type="Proteomes" id="UP001320159"/>
    </source>
</evidence>
<dbReference type="InterPro" id="IPR010523">
    <property type="entry name" value="XylR_N"/>
</dbReference>
<evidence type="ECO:0000256" key="7">
    <source>
        <dbReference type="SAM" id="Phobius"/>
    </source>
</evidence>
<dbReference type="SUPFAM" id="SSF111126">
    <property type="entry name" value="Ligand-binding domain in the NO signalling and Golgi transport"/>
    <property type="match status" value="1"/>
</dbReference>
<keyword evidence="4" id="KW-0418">Kinase</keyword>
<feature type="domain" description="PAC" evidence="10">
    <location>
        <begin position="348"/>
        <end position="400"/>
    </location>
</feature>
<dbReference type="SUPFAM" id="SSF55785">
    <property type="entry name" value="PYP-like sensor domain (PAS domain)"/>
    <property type="match status" value="1"/>
</dbReference>
<dbReference type="AlphaFoldDB" id="A0AAP2RBR5"/>
<gene>
    <name evidence="11" type="ORF">CUJ83_06025</name>
</gene>
<evidence type="ECO:0000256" key="4">
    <source>
        <dbReference type="ARBA" id="ARBA00022777"/>
    </source>
</evidence>
<dbReference type="Pfam" id="PF02830">
    <property type="entry name" value="V4R"/>
    <property type="match status" value="1"/>
</dbReference>
<accession>A0AAP2RBR5</accession>
<evidence type="ECO:0000259" key="9">
    <source>
        <dbReference type="PROSITE" id="PS50112"/>
    </source>
</evidence>
<dbReference type="PROSITE" id="PS50109">
    <property type="entry name" value="HIS_KIN"/>
    <property type="match status" value="1"/>
</dbReference>
<keyword evidence="7" id="KW-0472">Membrane</keyword>
<dbReference type="InterPro" id="IPR013767">
    <property type="entry name" value="PAS_fold"/>
</dbReference>
<dbReference type="PROSITE" id="PS50112">
    <property type="entry name" value="PAS"/>
    <property type="match status" value="1"/>
</dbReference>
<dbReference type="Pfam" id="PF02518">
    <property type="entry name" value="HATPase_c"/>
    <property type="match status" value="1"/>
</dbReference>
<proteinExistence type="predicted"/>
<evidence type="ECO:0000256" key="6">
    <source>
        <dbReference type="ARBA" id="ARBA00023012"/>
    </source>
</evidence>
<evidence type="ECO:0000256" key="5">
    <source>
        <dbReference type="ARBA" id="ARBA00022840"/>
    </source>
</evidence>
<reference evidence="11 12" key="1">
    <citation type="submission" date="2017-11" db="EMBL/GenBank/DDBJ databases">
        <title>Isolation and Characterization of Family Methanocellaceae Species from Potential Methane Hydrate Area Offshore Southwestern Taiwan.</title>
        <authorList>
            <person name="Zhang W.-L."/>
            <person name="Chen W.-C."/>
            <person name="Lai M.-C."/>
            <person name="Chen S.-C."/>
        </authorList>
    </citation>
    <scope>NUCLEOTIDE SEQUENCE [LARGE SCALE GENOMIC DNA]</scope>
    <source>
        <strain evidence="11 12">CWC-04</strain>
    </source>
</reference>
<name>A0AAP2RBR5_9EURY</name>
<evidence type="ECO:0000259" key="8">
    <source>
        <dbReference type="PROSITE" id="PS50109"/>
    </source>
</evidence>
<evidence type="ECO:0000259" key="10">
    <source>
        <dbReference type="PROSITE" id="PS50113"/>
    </source>
</evidence>
<dbReference type="InterPro" id="IPR003594">
    <property type="entry name" value="HATPase_dom"/>
</dbReference>
<keyword evidence="6" id="KW-0902">Two-component regulatory system</keyword>
<keyword evidence="5" id="KW-0067">ATP-binding</keyword>
<dbReference type="InterPro" id="IPR004096">
    <property type="entry name" value="V4R"/>
</dbReference>
<dbReference type="NCBIfam" id="TIGR00229">
    <property type="entry name" value="sensory_box"/>
    <property type="match status" value="1"/>
</dbReference>
<dbReference type="Proteomes" id="UP001320159">
    <property type="component" value="Unassembled WGS sequence"/>
</dbReference>
<dbReference type="SMART" id="SM00091">
    <property type="entry name" value="PAS"/>
    <property type="match status" value="1"/>
</dbReference>
<keyword evidence="7" id="KW-0812">Transmembrane</keyword>
<evidence type="ECO:0000256" key="2">
    <source>
        <dbReference type="ARBA" id="ARBA00022679"/>
    </source>
</evidence>
<dbReference type="InterPro" id="IPR036890">
    <property type="entry name" value="HATPase_C_sf"/>
</dbReference>
<dbReference type="InterPro" id="IPR000014">
    <property type="entry name" value="PAS"/>
</dbReference>
<dbReference type="SMART" id="SM00989">
    <property type="entry name" value="V4R"/>
    <property type="match status" value="1"/>
</dbReference>
<evidence type="ECO:0000256" key="1">
    <source>
        <dbReference type="ARBA" id="ARBA00022553"/>
    </source>
</evidence>